<comment type="similarity">
    <text evidence="1">Belongs to the RutC family.</text>
</comment>
<dbReference type="InterPro" id="IPR019897">
    <property type="entry name" value="RidA_CS"/>
</dbReference>
<protein>
    <submittedName>
        <fullName evidence="2">2-iminobutanoate/2-iminopropanoate deaminase</fullName>
        <ecNumber evidence="2">3.5.99.10</ecNumber>
    </submittedName>
</protein>
<dbReference type="Pfam" id="PF01042">
    <property type="entry name" value="Ribonuc_L-PSP"/>
    <property type="match status" value="1"/>
</dbReference>
<dbReference type="InterPro" id="IPR006056">
    <property type="entry name" value="RidA"/>
</dbReference>
<evidence type="ECO:0000313" key="3">
    <source>
        <dbReference type="Proteomes" id="UP000075670"/>
    </source>
</evidence>
<dbReference type="NCBIfam" id="TIGR00004">
    <property type="entry name" value="Rid family detoxifying hydrolase"/>
    <property type="match status" value="1"/>
</dbReference>
<dbReference type="Gene3D" id="3.30.1330.40">
    <property type="entry name" value="RutC-like"/>
    <property type="match status" value="1"/>
</dbReference>
<keyword evidence="3" id="KW-1185">Reference proteome</keyword>
<accession>A0A151AVG1</accession>
<dbReference type="EMBL" id="LTBC01000009">
    <property type="protein sequence ID" value="KYH31628.1"/>
    <property type="molecule type" value="Genomic_DNA"/>
</dbReference>
<reference evidence="2 3" key="1">
    <citation type="submission" date="2016-02" db="EMBL/GenBank/DDBJ databases">
        <title>Genome sequence of Moorella mulderi DSM 14980.</title>
        <authorList>
            <person name="Poehlein A."/>
            <person name="Daniel R."/>
        </authorList>
    </citation>
    <scope>NUCLEOTIDE SEQUENCE [LARGE SCALE GENOMIC DNA]</scope>
    <source>
        <strain evidence="2 3">DSM 14980</strain>
    </source>
</reference>
<evidence type="ECO:0000313" key="2">
    <source>
        <dbReference type="EMBL" id="KYH31628.1"/>
    </source>
</evidence>
<dbReference type="GO" id="GO:0005829">
    <property type="term" value="C:cytosol"/>
    <property type="evidence" value="ECO:0007669"/>
    <property type="project" value="TreeGrafter"/>
</dbReference>
<dbReference type="PROSITE" id="PS01094">
    <property type="entry name" value="UPF0076"/>
    <property type="match status" value="1"/>
</dbReference>
<dbReference type="PATRIC" id="fig|1122241.3.peg.2327"/>
<proteinExistence type="inferred from homology"/>
<dbReference type="InterPro" id="IPR035959">
    <property type="entry name" value="RutC-like_sf"/>
</dbReference>
<dbReference type="PANTHER" id="PTHR11803">
    <property type="entry name" value="2-IMINOBUTANOATE/2-IMINOPROPANOATE DEAMINASE RIDA"/>
    <property type="match status" value="1"/>
</dbReference>
<dbReference type="PANTHER" id="PTHR11803:SF39">
    <property type="entry name" value="2-IMINOBUTANOATE_2-IMINOPROPANOATE DEAMINASE"/>
    <property type="match status" value="1"/>
</dbReference>
<sequence>MWLCRMIKFNATVEKGFDEMRSKNVATITTGAAPAAIGPYSQAIKAGNIIFTSGQIPIDPATGQVVAGGVARQTEQVMANLQAILAAAGAGLENVVKTTLYIKDMNDFDAINEVYSRYFTKEPPARSCVEVARLPKNVLVEIEAMAVVEDK</sequence>
<dbReference type="InterPro" id="IPR006175">
    <property type="entry name" value="YjgF/YER057c/UK114"/>
</dbReference>
<gene>
    <name evidence="2" type="primary">yabJ</name>
    <name evidence="2" type="ORF">MOMUL_21840</name>
</gene>
<dbReference type="SUPFAM" id="SSF55298">
    <property type="entry name" value="YjgF-like"/>
    <property type="match status" value="1"/>
</dbReference>
<dbReference type="EC" id="3.5.99.10" evidence="2"/>
<dbReference type="CDD" id="cd00448">
    <property type="entry name" value="YjgF_YER057c_UK114_family"/>
    <property type="match status" value="1"/>
</dbReference>
<dbReference type="AlphaFoldDB" id="A0A151AVG1"/>
<name>A0A151AVG1_9FIRM</name>
<organism evidence="2 3">
    <name type="scientific">Moorella mulderi DSM 14980</name>
    <dbReference type="NCBI Taxonomy" id="1122241"/>
    <lineage>
        <taxon>Bacteria</taxon>
        <taxon>Bacillati</taxon>
        <taxon>Bacillota</taxon>
        <taxon>Clostridia</taxon>
        <taxon>Neomoorellales</taxon>
        <taxon>Neomoorellaceae</taxon>
        <taxon>Neomoorella</taxon>
    </lineage>
</organism>
<dbReference type="GO" id="GO:0120241">
    <property type="term" value="F:2-iminobutanoate/2-iminopropanoate deaminase"/>
    <property type="evidence" value="ECO:0007669"/>
    <property type="project" value="UniProtKB-EC"/>
</dbReference>
<dbReference type="FunFam" id="3.30.1330.40:FF:000001">
    <property type="entry name" value="L-PSP family endoribonuclease"/>
    <property type="match status" value="1"/>
</dbReference>
<evidence type="ECO:0000256" key="1">
    <source>
        <dbReference type="ARBA" id="ARBA00010552"/>
    </source>
</evidence>
<dbReference type="Proteomes" id="UP000075670">
    <property type="component" value="Unassembled WGS sequence"/>
</dbReference>
<comment type="caution">
    <text evidence="2">The sequence shown here is derived from an EMBL/GenBank/DDBJ whole genome shotgun (WGS) entry which is preliminary data.</text>
</comment>
<keyword evidence="2" id="KW-0378">Hydrolase</keyword>